<keyword evidence="2" id="KW-1185">Reference proteome</keyword>
<comment type="caution">
    <text evidence="1">The sequence shown here is derived from an EMBL/GenBank/DDBJ whole genome shotgun (WGS) entry which is preliminary data.</text>
</comment>
<evidence type="ECO:0000313" key="2">
    <source>
        <dbReference type="Proteomes" id="UP001409291"/>
    </source>
</evidence>
<accession>A0ABV0BW01</accession>
<dbReference type="Proteomes" id="UP001409291">
    <property type="component" value="Unassembled WGS sequence"/>
</dbReference>
<organism evidence="1 2">
    <name type="scientific">Sphingobacterium kitahiroshimense</name>
    <dbReference type="NCBI Taxonomy" id="470446"/>
    <lineage>
        <taxon>Bacteria</taxon>
        <taxon>Pseudomonadati</taxon>
        <taxon>Bacteroidota</taxon>
        <taxon>Sphingobacteriia</taxon>
        <taxon>Sphingobacteriales</taxon>
        <taxon>Sphingobacteriaceae</taxon>
        <taxon>Sphingobacterium</taxon>
    </lineage>
</organism>
<proteinExistence type="predicted"/>
<sequence>MKDTKVYLLSQDVGSFSFLIMHRGRGSWQCKLQLAREFGQ</sequence>
<reference evidence="1 2" key="1">
    <citation type="submission" date="2024-04" db="EMBL/GenBank/DDBJ databases">
        <title>WGS of bacteria from Torrens River.</title>
        <authorList>
            <person name="Wyrsch E.R."/>
            <person name="Drigo B."/>
        </authorList>
    </citation>
    <scope>NUCLEOTIDE SEQUENCE [LARGE SCALE GENOMIC DNA]</scope>
    <source>
        <strain evidence="1 2">TWI391</strain>
    </source>
</reference>
<dbReference type="RefSeq" id="WP_346581719.1">
    <property type="nucleotide sequence ID" value="NZ_JBDJLH010000003.1"/>
</dbReference>
<dbReference type="EMBL" id="JBDJNQ010000008">
    <property type="protein sequence ID" value="MEN5378856.1"/>
    <property type="molecule type" value="Genomic_DNA"/>
</dbReference>
<gene>
    <name evidence="1" type="ORF">ABE541_16460</name>
</gene>
<evidence type="ECO:0000313" key="1">
    <source>
        <dbReference type="EMBL" id="MEN5378856.1"/>
    </source>
</evidence>
<name>A0ABV0BW01_9SPHI</name>
<protein>
    <submittedName>
        <fullName evidence="1">Uncharacterized protein</fullName>
    </submittedName>
</protein>